<proteinExistence type="inferred from homology"/>
<dbReference type="PROSITE" id="PS50111">
    <property type="entry name" value="CHEMOTAXIS_TRANSDUC_2"/>
    <property type="match status" value="1"/>
</dbReference>
<feature type="domain" description="HAMP" evidence="6">
    <location>
        <begin position="359"/>
        <end position="415"/>
    </location>
</feature>
<dbReference type="HOGENOM" id="CLU_012500_0_0_0"/>
<dbReference type="STRING" id="1499966.U14_05543"/>
<dbReference type="Pfam" id="PF00015">
    <property type="entry name" value="MCPsignal"/>
    <property type="match status" value="1"/>
</dbReference>
<comment type="similarity">
    <text evidence="2">Belongs to the methyl-accepting chemotaxis (MCP) protein family.</text>
</comment>
<evidence type="ECO:0000259" key="6">
    <source>
        <dbReference type="PROSITE" id="PS50885"/>
    </source>
</evidence>
<evidence type="ECO:0000259" key="5">
    <source>
        <dbReference type="PROSITE" id="PS50111"/>
    </source>
</evidence>
<keyword evidence="3" id="KW-0807">Transducer</keyword>
<sequence>MTVRRKMLMFVSIFAFILICAMSGIYYYVFTRQIEQASYRQLRATFELIFDDFGTSARDVTSQTNQFLQSSLASPLYVSQLLQQQYRDSVEEWTVREVRKIMGPLSSISSELEKFGNLINAADIRIYTQEKALLAVYQHEGDTIFSGIYLPEILPNDLIVIKMGDDWFTTLMNLEDIPHQPLQTSFATTLQTKIPEQATVTLAHNDKYLLLRFSVPIKQRQELKGLCVIDVPIRQQDVERYARLSKTQINVFTENLFSVGTFSGSTTLPDAAFTQKERLDILNPPSQPALQFADATIEGGEYYQAMLAFSDDNDRIGAISAYFPRAEEERSKHQFLLIVAAIIGVFGLFAFVGASVFTTVLLKPIMRLTDLIHRLAHGDLTGVANLSVGKVSNDEISVLESALRDMLLRLRETVGDVKLAAKLIMDESLAMRGNADEMLLRTTKQAEASGEASASMEEMVGNIEQNANNATQTERIAVNAAKDAEETGQAMQATMQAMHDISKRIMVIEDIARQTRMLSLNATIEAARASEAGRGFDVVANEVRALATRTQTASAEINTLASSSVKIAQNAGQRLMNLVPQIQKTSELVQEIRMASNEQNTGAAQINQAILRLDEVVQQNTMLSQTMATTSEKLAEQAEHLRHTISFFKIDEQ</sequence>
<dbReference type="SMART" id="SM00283">
    <property type="entry name" value="MA"/>
    <property type="match status" value="1"/>
</dbReference>
<dbReference type="PANTHER" id="PTHR43531:SF11">
    <property type="entry name" value="METHYL-ACCEPTING CHEMOTAXIS PROTEIN 3"/>
    <property type="match status" value="1"/>
</dbReference>
<dbReference type="PANTHER" id="PTHR43531">
    <property type="entry name" value="PROTEIN ICFG"/>
    <property type="match status" value="1"/>
</dbReference>
<dbReference type="SMART" id="SM00304">
    <property type="entry name" value="HAMP"/>
    <property type="match status" value="1"/>
</dbReference>
<gene>
    <name evidence="7" type="ORF">U14_05543</name>
</gene>
<reference evidence="7" key="1">
    <citation type="journal article" date="2015" name="PeerJ">
        <title>First genomic representation of candidate bacterial phylum KSB3 points to enhanced environmental sensing as a trigger of wastewater bulking.</title>
        <authorList>
            <person name="Sekiguchi Y."/>
            <person name="Ohashi A."/>
            <person name="Parks D.H."/>
            <person name="Yamauchi T."/>
            <person name="Tyson G.W."/>
            <person name="Hugenholtz P."/>
        </authorList>
    </citation>
    <scope>NUCLEOTIDE SEQUENCE [LARGE SCALE GENOMIC DNA]</scope>
</reference>
<dbReference type="SUPFAM" id="SSF58104">
    <property type="entry name" value="Methyl-accepting chemotaxis protein (MCP) signaling domain"/>
    <property type="match status" value="1"/>
</dbReference>
<keyword evidence="1" id="KW-0145">Chemotaxis</keyword>
<keyword evidence="4" id="KW-0472">Membrane</keyword>
<feature type="transmembrane region" description="Helical" evidence="4">
    <location>
        <begin position="7"/>
        <end position="29"/>
    </location>
</feature>
<evidence type="ECO:0000256" key="4">
    <source>
        <dbReference type="SAM" id="Phobius"/>
    </source>
</evidence>
<dbReference type="GO" id="GO:0007165">
    <property type="term" value="P:signal transduction"/>
    <property type="evidence" value="ECO:0007669"/>
    <property type="project" value="UniProtKB-KW"/>
</dbReference>
<feature type="transmembrane region" description="Helical" evidence="4">
    <location>
        <begin position="335"/>
        <end position="362"/>
    </location>
</feature>
<evidence type="ECO:0000313" key="8">
    <source>
        <dbReference type="Proteomes" id="UP000030700"/>
    </source>
</evidence>
<dbReference type="InterPro" id="IPR003660">
    <property type="entry name" value="HAMP_dom"/>
</dbReference>
<evidence type="ECO:0000256" key="2">
    <source>
        <dbReference type="ARBA" id="ARBA00029447"/>
    </source>
</evidence>
<accession>A0A081BS83</accession>
<dbReference type="InterPro" id="IPR051310">
    <property type="entry name" value="MCP_chemotaxis"/>
</dbReference>
<keyword evidence="4" id="KW-1133">Transmembrane helix</keyword>
<dbReference type="CDD" id="cd06225">
    <property type="entry name" value="HAMP"/>
    <property type="match status" value="1"/>
</dbReference>
<keyword evidence="4" id="KW-0812">Transmembrane</keyword>
<dbReference type="AlphaFoldDB" id="A0A081BS83"/>
<evidence type="ECO:0000256" key="3">
    <source>
        <dbReference type="PROSITE-ProRule" id="PRU00284"/>
    </source>
</evidence>
<organism evidence="7">
    <name type="scientific">Candidatus Moduliflexus flocculans</name>
    <dbReference type="NCBI Taxonomy" id="1499966"/>
    <lineage>
        <taxon>Bacteria</taxon>
        <taxon>Candidatus Moduliflexota</taxon>
        <taxon>Candidatus Moduliflexia</taxon>
        <taxon>Candidatus Moduliflexales</taxon>
        <taxon>Candidatus Moduliflexaceae</taxon>
    </lineage>
</organism>
<name>A0A081BS83_9BACT</name>
<protein>
    <submittedName>
        <fullName evidence="7">Methyl-accepting chemotaxis sensory transducer</fullName>
    </submittedName>
</protein>
<dbReference type="Proteomes" id="UP000030700">
    <property type="component" value="Unassembled WGS sequence"/>
</dbReference>
<evidence type="ECO:0000256" key="1">
    <source>
        <dbReference type="ARBA" id="ARBA00022500"/>
    </source>
</evidence>
<dbReference type="GO" id="GO:0006935">
    <property type="term" value="P:chemotaxis"/>
    <property type="evidence" value="ECO:0007669"/>
    <property type="project" value="UniProtKB-KW"/>
</dbReference>
<dbReference type="GO" id="GO:0005886">
    <property type="term" value="C:plasma membrane"/>
    <property type="evidence" value="ECO:0007669"/>
    <property type="project" value="TreeGrafter"/>
</dbReference>
<dbReference type="GO" id="GO:0004888">
    <property type="term" value="F:transmembrane signaling receptor activity"/>
    <property type="evidence" value="ECO:0007669"/>
    <property type="project" value="TreeGrafter"/>
</dbReference>
<dbReference type="PROSITE" id="PS50885">
    <property type="entry name" value="HAMP"/>
    <property type="match status" value="1"/>
</dbReference>
<dbReference type="EMBL" id="DF820461">
    <property type="protein sequence ID" value="GAK54264.1"/>
    <property type="molecule type" value="Genomic_DNA"/>
</dbReference>
<feature type="domain" description="Methyl-accepting transducer" evidence="5">
    <location>
        <begin position="420"/>
        <end position="635"/>
    </location>
</feature>
<keyword evidence="8" id="KW-1185">Reference proteome</keyword>
<dbReference type="Gene3D" id="1.10.287.950">
    <property type="entry name" value="Methyl-accepting chemotaxis protein"/>
    <property type="match status" value="1"/>
</dbReference>
<dbReference type="InterPro" id="IPR004089">
    <property type="entry name" value="MCPsignal_dom"/>
</dbReference>
<evidence type="ECO:0000313" key="7">
    <source>
        <dbReference type="EMBL" id="GAK54264.1"/>
    </source>
</evidence>